<feature type="transmembrane region" description="Helical" evidence="6">
    <location>
        <begin position="305"/>
        <end position="327"/>
    </location>
</feature>
<keyword evidence="2 6" id="KW-0812">Transmembrane</keyword>
<dbReference type="Proteomes" id="UP000614996">
    <property type="component" value="Unassembled WGS sequence"/>
</dbReference>
<comment type="subcellular location">
    <subcellularLocation>
        <location evidence="1">Cell membrane</location>
        <topology evidence="1">Multi-pass membrane protein</topology>
    </subcellularLocation>
</comment>
<protein>
    <submittedName>
        <fullName evidence="8">MFS transporter</fullName>
    </submittedName>
</protein>
<feature type="transmembrane region" description="Helical" evidence="6">
    <location>
        <begin position="175"/>
        <end position="197"/>
    </location>
</feature>
<evidence type="ECO:0000256" key="4">
    <source>
        <dbReference type="ARBA" id="ARBA00023136"/>
    </source>
</evidence>
<feature type="transmembrane region" description="Helical" evidence="6">
    <location>
        <begin position="80"/>
        <end position="103"/>
    </location>
</feature>
<evidence type="ECO:0000256" key="5">
    <source>
        <dbReference type="SAM" id="MobiDB-lite"/>
    </source>
</evidence>
<reference evidence="9" key="1">
    <citation type="journal article" date="2021" name="Int. J. Syst. Evol. Microbiol.">
        <title>Actinocatenispora comari sp. nov., an endophytic actinomycete isolated from aerial parts of Comarum salesowianum.</title>
        <authorList>
            <person name="Oyunbileg N."/>
            <person name="Iizaka Y."/>
            <person name="Hamada M."/>
            <person name="Davaapurev B.O."/>
            <person name="Fukumoto A."/>
            <person name="Tsetseg B."/>
            <person name="Kato F."/>
            <person name="Tamura T."/>
            <person name="Batkhuu J."/>
            <person name="Anzai Y."/>
        </authorList>
    </citation>
    <scope>NUCLEOTIDE SEQUENCE [LARGE SCALE GENOMIC DNA]</scope>
    <source>
        <strain evidence="9">NUM-2625</strain>
    </source>
</reference>
<dbReference type="PROSITE" id="PS50850">
    <property type="entry name" value="MFS"/>
    <property type="match status" value="1"/>
</dbReference>
<feature type="transmembrane region" description="Helical" evidence="6">
    <location>
        <begin position="250"/>
        <end position="270"/>
    </location>
</feature>
<comment type="caution">
    <text evidence="8">The sequence shown here is derived from an EMBL/GenBank/DDBJ whole genome shotgun (WGS) entry which is preliminary data.</text>
</comment>
<feature type="transmembrane region" description="Helical" evidence="6">
    <location>
        <begin position="282"/>
        <end position="299"/>
    </location>
</feature>
<dbReference type="InterPro" id="IPR020846">
    <property type="entry name" value="MFS_dom"/>
</dbReference>
<feature type="transmembrane region" description="Helical" evidence="6">
    <location>
        <begin position="368"/>
        <end position="390"/>
    </location>
</feature>
<evidence type="ECO:0000256" key="3">
    <source>
        <dbReference type="ARBA" id="ARBA00022989"/>
    </source>
</evidence>
<dbReference type="GO" id="GO:0005886">
    <property type="term" value="C:plasma membrane"/>
    <property type="evidence" value="ECO:0007669"/>
    <property type="project" value="UniProtKB-SubCell"/>
</dbReference>
<organism evidence="8 9">
    <name type="scientific">Actinocatenispora comari</name>
    <dbReference type="NCBI Taxonomy" id="2807577"/>
    <lineage>
        <taxon>Bacteria</taxon>
        <taxon>Bacillati</taxon>
        <taxon>Actinomycetota</taxon>
        <taxon>Actinomycetes</taxon>
        <taxon>Micromonosporales</taxon>
        <taxon>Micromonosporaceae</taxon>
        <taxon>Actinocatenispora</taxon>
    </lineage>
</organism>
<dbReference type="InterPro" id="IPR011701">
    <property type="entry name" value="MFS"/>
</dbReference>
<feature type="transmembrane region" description="Helical" evidence="6">
    <location>
        <begin position="49"/>
        <end position="68"/>
    </location>
</feature>
<dbReference type="RefSeq" id="WP_207126350.1">
    <property type="nucleotide sequence ID" value="NZ_BOPO01000075.1"/>
</dbReference>
<dbReference type="InterPro" id="IPR036259">
    <property type="entry name" value="MFS_trans_sf"/>
</dbReference>
<dbReference type="EMBL" id="BOPO01000075">
    <property type="protein sequence ID" value="GIL28632.1"/>
    <property type="molecule type" value="Genomic_DNA"/>
</dbReference>
<feature type="transmembrane region" description="Helical" evidence="6">
    <location>
        <begin position="20"/>
        <end position="42"/>
    </location>
</feature>
<evidence type="ECO:0000259" key="7">
    <source>
        <dbReference type="PROSITE" id="PS50850"/>
    </source>
</evidence>
<gene>
    <name evidence="8" type="ORF">NUM_38860</name>
</gene>
<dbReference type="Pfam" id="PF07690">
    <property type="entry name" value="MFS_1"/>
    <property type="match status" value="1"/>
</dbReference>
<dbReference type="SUPFAM" id="SSF103473">
    <property type="entry name" value="MFS general substrate transporter"/>
    <property type="match status" value="1"/>
</dbReference>
<proteinExistence type="predicted"/>
<feature type="transmembrane region" description="Helical" evidence="6">
    <location>
        <begin position="110"/>
        <end position="132"/>
    </location>
</feature>
<evidence type="ECO:0000256" key="2">
    <source>
        <dbReference type="ARBA" id="ARBA00022692"/>
    </source>
</evidence>
<feature type="transmembrane region" description="Helical" evidence="6">
    <location>
        <begin position="218"/>
        <end position="238"/>
    </location>
</feature>
<feature type="transmembrane region" description="Helical" evidence="6">
    <location>
        <begin position="339"/>
        <end position="362"/>
    </location>
</feature>
<keyword evidence="4 6" id="KW-0472">Membrane</keyword>
<dbReference type="GO" id="GO:0022857">
    <property type="term" value="F:transmembrane transporter activity"/>
    <property type="evidence" value="ECO:0007669"/>
    <property type="project" value="InterPro"/>
</dbReference>
<evidence type="ECO:0000256" key="6">
    <source>
        <dbReference type="SAM" id="Phobius"/>
    </source>
</evidence>
<evidence type="ECO:0000256" key="1">
    <source>
        <dbReference type="ARBA" id="ARBA00004651"/>
    </source>
</evidence>
<feature type="domain" description="Major facilitator superfamily (MFS) profile" evidence="7">
    <location>
        <begin position="176"/>
        <end position="446"/>
    </location>
</feature>
<feature type="compositionally biased region" description="Basic residues" evidence="5">
    <location>
        <begin position="394"/>
        <end position="419"/>
    </location>
</feature>
<name>A0A8J4AF95_9ACTN</name>
<dbReference type="Gene3D" id="1.20.1250.20">
    <property type="entry name" value="MFS general substrate transporter like domains"/>
    <property type="match status" value="2"/>
</dbReference>
<keyword evidence="9" id="KW-1185">Reference proteome</keyword>
<feature type="region of interest" description="Disordered" evidence="5">
    <location>
        <begin position="394"/>
        <end position="446"/>
    </location>
</feature>
<evidence type="ECO:0000313" key="8">
    <source>
        <dbReference type="EMBL" id="GIL28632.1"/>
    </source>
</evidence>
<sequence>MSGPTVSYRAVLRVPHLLPAFAAASTVRLSYGTTPLALLFTAQRSTGSFATAGLVTGAYALTTFALPLKSRLADTYGLPRVLLALGLAHPVALLGLLAVTVALPGSVPPLVAAAVLAGLAVPPASSAMRAIWSSATEPGAARQRAFSLDAVTEEVTLAVGPALTGTLVALRGPQLAVLVGAAAALVGSVTLAAGRAARAQRDGTARGPLRFGAGPLRLAAFRPVLVAALGVGLALSMVEIAVAGRAQNGAAGYLMAALSVGSALGGLLWGRRHHTRSHHTHLVGLLTAAAVGYAAASLAPNLVVLAAVLLVAGLTLAPTFVVAYLVADQVVPAGHRTEGTTWVNTANNVGVAIGGPLAGVLLTSTSVAATQALAGAAALVPALLLLALGARHRPGVSRRSRTAPRARRPGHRATARHRTASASRGSSGDPVRSRTRTGRPNPPPAG</sequence>
<keyword evidence="3 6" id="KW-1133">Transmembrane helix</keyword>
<accession>A0A8J4AF95</accession>
<dbReference type="PANTHER" id="PTHR23542:SF1">
    <property type="entry name" value="MAJOR FACILITATOR SUPERFAMILY (MFS) PROFILE DOMAIN-CONTAINING PROTEIN"/>
    <property type="match status" value="1"/>
</dbReference>
<evidence type="ECO:0000313" key="9">
    <source>
        <dbReference type="Proteomes" id="UP000614996"/>
    </source>
</evidence>
<dbReference type="AlphaFoldDB" id="A0A8J4AF95"/>
<dbReference type="PANTHER" id="PTHR23542">
    <property type="match status" value="1"/>
</dbReference>